<feature type="active site" description="Charge relay system" evidence="5">
    <location>
        <position position="213"/>
    </location>
</feature>
<dbReference type="InterPro" id="IPR050131">
    <property type="entry name" value="Peptidase_S8_subtilisin-like"/>
</dbReference>
<dbReference type="InterPro" id="IPR000209">
    <property type="entry name" value="Peptidase_S8/S53_dom"/>
</dbReference>
<feature type="chain" id="PRO_5046634483" evidence="7">
    <location>
        <begin position="28"/>
        <end position="451"/>
    </location>
</feature>
<dbReference type="PROSITE" id="PS51892">
    <property type="entry name" value="SUBTILASE"/>
    <property type="match status" value="1"/>
</dbReference>
<accession>A0ABV8GID0</accession>
<evidence type="ECO:0000256" key="7">
    <source>
        <dbReference type="SAM" id="SignalP"/>
    </source>
</evidence>
<comment type="similarity">
    <text evidence="1 5 6">Belongs to the peptidase S8 family.</text>
</comment>
<keyword evidence="4 5" id="KW-0720">Serine protease</keyword>
<keyword evidence="2 5" id="KW-0645">Protease</keyword>
<protein>
    <submittedName>
        <fullName evidence="9">S8 family serine peptidase</fullName>
    </submittedName>
</protein>
<evidence type="ECO:0000256" key="4">
    <source>
        <dbReference type="ARBA" id="ARBA00022825"/>
    </source>
</evidence>
<reference evidence="10" key="1">
    <citation type="journal article" date="2019" name="Int. J. Syst. Evol. Microbiol.">
        <title>The Global Catalogue of Microorganisms (GCM) 10K type strain sequencing project: providing services to taxonomists for standard genome sequencing and annotation.</title>
        <authorList>
            <consortium name="The Broad Institute Genomics Platform"/>
            <consortium name="The Broad Institute Genome Sequencing Center for Infectious Disease"/>
            <person name="Wu L."/>
            <person name="Ma J."/>
        </authorList>
    </citation>
    <scope>NUCLEOTIDE SEQUENCE [LARGE SCALE GENOMIC DNA]</scope>
    <source>
        <strain evidence="10">TBRC 1276</strain>
    </source>
</reference>
<comment type="caution">
    <text evidence="9">The sequence shown here is derived from an EMBL/GenBank/DDBJ whole genome shotgun (WGS) entry which is preliminary data.</text>
</comment>
<dbReference type="InterPro" id="IPR036852">
    <property type="entry name" value="Peptidase_S8/S53_dom_sf"/>
</dbReference>
<dbReference type="PROSITE" id="PS00136">
    <property type="entry name" value="SUBTILASE_ASP"/>
    <property type="match status" value="1"/>
</dbReference>
<evidence type="ECO:0000256" key="3">
    <source>
        <dbReference type="ARBA" id="ARBA00022801"/>
    </source>
</evidence>
<dbReference type="InterPro" id="IPR023827">
    <property type="entry name" value="Peptidase_S8_Asp-AS"/>
</dbReference>
<dbReference type="InterPro" id="IPR015500">
    <property type="entry name" value="Peptidase_S8_subtilisin-rel"/>
</dbReference>
<feature type="signal peptide" evidence="7">
    <location>
        <begin position="1"/>
        <end position="27"/>
    </location>
</feature>
<keyword evidence="10" id="KW-1185">Reference proteome</keyword>
<evidence type="ECO:0000256" key="2">
    <source>
        <dbReference type="ARBA" id="ARBA00022670"/>
    </source>
</evidence>
<dbReference type="PRINTS" id="PR00723">
    <property type="entry name" value="SUBTILISIN"/>
</dbReference>
<dbReference type="PROSITE" id="PS00138">
    <property type="entry name" value="SUBTILASE_SER"/>
    <property type="match status" value="1"/>
</dbReference>
<dbReference type="PANTHER" id="PTHR43806">
    <property type="entry name" value="PEPTIDASE S8"/>
    <property type="match status" value="1"/>
</dbReference>
<dbReference type="InterPro" id="IPR023828">
    <property type="entry name" value="Peptidase_S8_Ser-AS"/>
</dbReference>
<feature type="active site" description="Charge relay system" evidence="5">
    <location>
        <position position="146"/>
    </location>
</feature>
<dbReference type="EMBL" id="JBHSBI010000021">
    <property type="protein sequence ID" value="MFC4012457.1"/>
    <property type="molecule type" value="Genomic_DNA"/>
</dbReference>
<evidence type="ECO:0000256" key="5">
    <source>
        <dbReference type="PROSITE-ProRule" id="PRU01240"/>
    </source>
</evidence>
<keyword evidence="7" id="KW-0732">Signal</keyword>
<dbReference type="PANTHER" id="PTHR43806:SF11">
    <property type="entry name" value="CEREVISIN-RELATED"/>
    <property type="match status" value="1"/>
</dbReference>
<dbReference type="RefSeq" id="WP_379532359.1">
    <property type="nucleotide sequence ID" value="NZ_JBHSBI010000021.1"/>
</dbReference>
<evidence type="ECO:0000313" key="9">
    <source>
        <dbReference type="EMBL" id="MFC4012457.1"/>
    </source>
</evidence>
<sequence length="451" mass="45704">MRLSSLLAGAIALAATTAALVAQPALADPTSKIDPAVTASGEHRVIVRVRDSSKVKSVLNNAEKVKQNKKNILAAPASEVADKQSFFVYRGTRAELEKIAEQSDVVSIHKDKLNAPSLAQSIPLIGADKAHQQGYDGTGTTIAILDSGIDTDHPAFGNRIVGQACFSSSDPVDGSSSLCPNGSASQFGFGAANAETGACLEGASNPTYGLCYHGTHVAGIAAGQATADFAATGVAPNAQILPVQVFSRFDDSPYCNGAPVCILAYDSSILSGMAWVELQSSAYDLASVNLSLGGGQYTSACDTGDGADFKARVDALQSKGIATVVAAGNNGFTSAVSWPACVSNTVAVGSTTKTDAISSFSNRGRLLDVFAPGQSITGAIAGNTYATLSGTSMASPHTAGAFALLAQKNGSASADQILNALKSTGKAISYSSGGTTITTPRINVLAALSAI</sequence>
<dbReference type="InterPro" id="IPR022398">
    <property type="entry name" value="Peptidase_S8_His-AS"/>
</dbReference>
<evidence type="ECO:0000256" key="1">
    <source>
        <dbReference type="ARBA" id="ARBA00011073"/>
    </source>
</evidence>
<gene>
    <name evidence="9" type="ORF">ACFOY2_34840</name>
</gene>
<proteinExistence type="inferred from homology"/>
<dbReference type="PROSITE" id="PS00137">
    <property type="entry name" value="SUBTILASE_HIS"/>
    <property type="match status" value="1"/>
</dbReference>
<name>A0ABV8GID0_9ACTN</name>
<dbReference type="Proteomes" id="UP001595851">
    <property type="component" value="Unassembled WGS sequence"/>
</dbReference>
<feature type="active site" description="Charge relay system" evidence="5">
    <location>
        <position position="392"/>
    </location>
</feature>
<feature type="domain" description="Peptidase S8/S53" evidence="8">
    <location>
        <begin position="137"/>
        <end position="425"/>
    </location>
</feature>
<dbReference type="Gene3D" id="3.40.50.200">
    <property type="entry name" value="Peptidase S8/S53 domain"/>
    <property type="match status" value="1"/>
</dbReference>
<dbReference type="SUPFAM" id="SSF52743">
    <property type="entry name" value="Subtilisin-like"/>
    <property type="match status" value="1"/>
</dbReference>
<organism evidence="9 10">
    <name type="scientific">Nonomuraea purpurea</name>
    <dbReference type="NCBI Taxonomy" id="1849276"/>
    <lineage>
        <taxon>Bacteria</taxon>
        <taxon>Bacillati</taxon>
        <taxon>Actinomycetota</taxon>
        <taxon>Actinomycetes</taxon>
        <taxon>Streptosporangiales</taxon>
        <taxon>Streptosporangiaceae</taxon>
        <taxon>Nonomuraea</taxon>
    </lineage>
</organism>
<evidence type="ECO:0000313" key="10">
    <source>
        <dbReference type="Proteomes" id="UP001595851"/>
    </source>
</evidence>
<keyword evidence="3 5" id="KW-0378">Hydrolase</keyword>
<evidence type="ECO:0000259" key="8">
    <source>
        <dbReference type="Pfam" id="PF00082"/>
    </source>
</evidence>
<evidence type="ECO:0000256" key="6">
    <source>
        <dbReference type="RuleBase" id="RU003355"/>
    </source>
</evidence>
<dbReference type="Pfam" id="PF00082">
    <property type="entry name" value="Peptidase_S8"/>
    <property type="match status" value="1"/>
</dbReference>